<dbReference type="Gene3D" id="1.50.10.10">
    <property type="match status" value="1"/>
</dbReference>
<evidence type="ECO:0000313" key="3">
    <source>
        <dbReference type="EMBL" id="MZL32488.1"/>
    </source>
</evidence>
<keyword evidence="1" id="KW-0479">Metal-binding</keyword>
<feature type="binding site" evidence="1">
    <location>
        <position position="760"/>
    </location>
    <ligand>
        <name>Zn(2+)</name>
        <dbReference type="ChEBI" id="CHEBI:29105"/>
    </ligand>
</feature>
<dbReference type="EMBL" id="WWVQ01000008">
    <property type="protein sequence ID" value="MZL32488.1"/>
    <property type="molecule type" value="Genomic_DNA"/>
</dbReference>
<dbReference type="InterPro" id="IPR017146">
    <property type="entry name" value="Lanti_2_LanM"/>
</dbReference>
<reference evidence="5 6" key="2">
    <citation type="submission" date="2019-07" db="EMBL/GenBank/DDBJ databases">
        <authorList>
            <person name="Chang H.-W."/>
            <person name="Raman A."/>
            <person name="Venkatesh S."/>
            <person name="Gehrig J."/>
        </authorList>
    </citation>
    <scope>NUCLEOTIDE SEQUENCE [LARGE SCALE GENOMIC DNA]</scope>
    <source>
        <strain evidence="5">Blautia_wexlerae_LFYP_14</strain>
    </source>
</reference>
<evidence type="ECO:0000313" key="5">
    <source>
        <dbReference type="EMBL" id="VUX67385.1"/>
    </source>
</evidence>
<organism evidence="5 6">
    <name type="scientific">Blautia wexlerae</name>
    <dbReference type="NCBI Taxonomy" id="418240"/>
    <lineage>
        <taxon>Bacteria</taxon>
        <taxon>Bacillati</taxon>
        <taxon>Bacillota</taxon>
        <taxon>Clostridia</taxon>
        <taxon>Lachnospirales</taxon>
        <taxon>Lachnospiraceae</taxon>
        <taxon>Blautia</taxon>
    </lineage>
</organism>
<dbReference type="InterPro" id="IPR012341">
    <property type="entry name" value="6hp_glycosidase-like_sf"/>
</dbReference>
<evidence type="ECO:0000313" key="7">
    <source>
        <dbReference type="Proteomes" id="UP000477156"/>
    </source>
</evidence>
<accession>A0A564WZ12</accession>
<evidence type="ECO:0000313" key="4">
    <source>
        <dbReference type="EMBL" id="MZS89230.1"/>
    </source>
</evidence>
<feature type="domain" description="Lantibiotic biosynthesis protein dehydration" evidence="2">
    <location>
        <begin position="70"/>
        <end position="423"/>
    </location>
</feature>
<dbReference type="SUPFAM" id="SSF158745">
    <property type="entry name" value="LanC-like"/>
    <property type="match status" value="1"/>
</dbReference>
<dbReference type="RefSeq" id="WP_008707202.1">
    <property type="nucleotide sequence ID" value="NZ_CABHOF010000084.1"/>
</dbReference>
<dbReference type="PANTHER" id="PTHR12736">
    <property type="entry name" value="LANC-LIKE PROTEIN"/>
    <property type="match status" value="1"/>
</dbReference>
<dbReference type="PANTHER" id="PTHR12736:SF7">
    <property type="entry name" value="LANC-LIKE PROTEIN 3"/>
    <property type="match status" value="1"/>
</dbReference>
<dbReference type="Pfam" id="PF13575">
    <property type="entry name" value="DUF4135"/>
    <property type="match status" value="1"/>
</dbReference>
<keyword evidence="1" id="KW-0862">Zinc</keyword>
<dbReference type="InterPro" id="IPR025410">
    <property type="entry name" value="Lant_dehyd"/>
</dbReference>
<evidence type="ECO:0000313" key="6">
    <source>
        <dbReference type="Proteomes" id="UP000366766"/>
    </source>
</evidence>
<dbReference type="CDD" id="cd04792">
    <property type="entry name" value="LanM-like"/>
    <property type="match status" value="1"/>
</dbReference>
<dbReference type="InterPro" id="IPR007822">
    <property type="entry name" value="LANC-like"/>
</dbReference>
<keyword evidence="6" id="KW-1185">Reference proteome</keyword>
<name>A0A564WZ12_9FIRM</name>
<dbReference type="EMBL" id="WWVF01000015">
    <property type="protein sequence ID" value="MZS89230.1"/>
    <property type="molecule type" value="Genomic_DNA"/>
</dbReference>
<evidence type="ECO:0000256" key="1">
    <source>
        <dbReference type="PIRSR" id="PIRSR607822-1"/>
    </source>
</evidence>
<evidence type="ECO:0000259" key="2">
    <source>
        <dbReference type="Pfam" id="PF13575"/>
    </source>
</evidence>
<dbReference type="PRINTS" id="PR01950">
    <property type="entry name" value="LANCSUPER"/>
</dbReference>
<reference evidence="7 8" key="1">
    <citation type="journal article" date="2019" name="Nat. Med.">
        <title>A library of human gut bacterial isolates paired with longitudinal multiomics data enables mechanistic microbiome research.</title>
        <authorList>
            <person name="Poyet M."/>
            <person name="Groussin M."/>
            <person name="Gibbons S.M."/>
            <person name="Avila-Pacheco J."/>
            <person name="Jiang X."/>
            <person name="Kearney S.M."/>
            <person name="Perrotta A.R."/>
            <person name="Berdy B."/>
            <person name="Zhao S."/>
            <person name="Lieberman T.D."/>
            <person name="Swanson P.K."/>
            <person name="Smith M."/>
            <person name="Roesemann S."/>
            <person name="Alexander J.E."/>
            <person name="Rich S.A."/>
            <person name="Livny J."/>
            <person name="Vlamakis H."/>
            <person name="Clish C."/>
            <person name="Bullock K."/>
            <person name="Deik A."/>
            <person name="Scott J."/>
            <person name="Pierce K.A."/>
            <person name="Xavier R.J."/>
            <person name="Alm E.J."/>
        </authorList>
    </citation>
    <scope>NUCLEOTIDE SEQUENCE [LARGE SCALE GENOMIC DNA]</scope>
    <source>
        <strain evidence="3 8">BIOML-A1</strain>
        <strain evidence="4 7">BIOML-A12</strain>
    </source>
</reference>
<sequence>MLENICIRILILDISEKKSNHELYGFTVHEEYNFYIKHFWKNESYKCDLAIRYAEGSRLQKLKEKYFVILQNEINEKINIDKDMISKKFHENMNEFQMLNKDQGDIHKNGRSVSKIEFDNGSILYYKPHSLDKDIKYQQLYKYLCEKAGISCREVRCLSRQTYGWEENIENKSCNTKEEIERYYFRLGIHLFLGYALGATDLHGENIVAYGEHPVIIDMETYPGYITKNSGSSTEEKAEIKIREKIMTSVLNTGILPVLTWGTGNNRVLMSAVNMHGKIRTPFKMPVVKDDKTSNIHIEYEQVEFEIKECIVRLNGEVVNSEEYTGEIIRGFRMAYTEILQNQKLRNMLKTFFQGKSRVILRHTQQYYMYLFASFHPDYMKDRKQREELLQVLHKKGETQLQKELRDYEIQSLLELDIPYFEIDGNSRSIFDGNGKEYQGYLPCTPYESWIEHMKQLSCQDMEQQCDYIRLSMGLLNHGYIGEKNPRWADENTCIHQIAEWICRTAVIDGADIGWAGLHFWDNGYWSLKPCGMYLYDGIAGIVLFLAKYLDRYQDSSCRQDVEKIYKLAIEKLEKYTDLRCEQNEVPEPLATGLYDGESSIVYVYLILYEITGQEKWIKNAQKHFEIVAKLLPKDENMDYLSGNAGAIVAAMKLYQLTGEIEYCTAAVETEKDLWKKGQRMEVGYGWKLKNLKYPLSGLSHGNSGFLMAYVELYKMTYDQEYLKKIKLLLSYEDILYSEDLKNWIDLRDPDGRKTMRGWCHGAPGILLSRMSIMDILPDDKQIKKDILRAVSTLFHNEREKKICLCHGMTGNLLIMKKYLEKNPDDDLRQKYERQFSNLKEQLQDMRSLMVTETLNPAFMNGITGVGMAMMLLNMD</sequence>
<dbReference type="EMBL" id="CABHOF010000084">
    <property type="protein sequence ID" value="VUX67385.1"/>
    <property type="molecule type" value="Genomic_DNA"/>
</dbReference>
<dbReference type="Proteomes" id="UP000477156">
    <property type="component" value="Unassembled WGS sequence"/>
</dbReference>
<dbReference type="GO" id="GO:0005975">
    <property type="term" value="P:carbohydrate metabolic process"/>
    <property type="evidence" value="ECO:0007669"/>
    <property type="project" value="InterPro"/>
</dbReference>
<dbReference type="GO" id="GO:0005886">
    <property type="term" value="C:plasma membrane"/>
    <property type="evidence" value="ECO:0007669"/>
    <property type="project" value="TreeGrafter"/>
</dbReference>
<proteinExistence type="predicted"/>
<feature type="binding site" evidence="1">
    <location>
        <position position="807"/>
    </location>
    <ligand>
        <name>Zn(2+)</name>
        <dbReference type="ChEBI" id="CHEBI:29105"/>
    </ligand>
</feature>
<dbReference type="Proteomes" id="UP000366766">
    <property type="component" value="Unassembled WGS sequence"/>
</dbReference>
<dbReference type="NCBIfam" id="TIGR03897">
    <property type="entry name" value="lanti_2_LanM"/>
    <property type="match status" value="1"/>
</dbReference>
<dbReference type="Pfam" id="PF05147">
    <property type="entry name" value="LANC_like"/>
    <property type="match status" value="1"/>
</dbReference>
<evidence type="ECO:0000313" key="8">
    <source>
        <dbReference type="Proteomes" id="UP000477285"/>
    </source>
</evidence>
<feature type="binding site" evidence="1">
    <location>
        <position position="806"/>
    </location>
    <ligand>
        <name>Zn(2+)</name>
        <dbReference type="ChEBI" id="CHEBI:29105"/>
    </ligand>
</feature>
<protein>
    <submittedName>
        <fullName evidence="5">Lanthionine synthetase C-like protein</fullName>
    </submittedName>
    <submittedName>
        <fullName evidence="3">Type 2 lantipeptide synthetase LanM</fullName>
    </submittedName>
</protein>
<dbReference type="SMART" id="SM01260">
    <property type="entry name" value="LANC_like"/>
    <property type="match status" value="1"/>
</dbReference>
<dbReference type="GO" id="GO:0031179">
    <property type="term" value="P:peptide modification"/>
    <property type="evidence" value="ECO:0007669"/>
    <property type="project" value="InterPro"/>
</dbReference>
<dbReference type="Proteomes" id="UP000477285">
    <property type="component" value="Unassembled WGS sequence"/>
</dbReference>
<dbReference type="AlphaFoldDB" id="A0A564WZ12"/>
<dbReference type="PIRSF" id="PIRSF037228">
    <property type="entry name" value="Lant_mod_RumM"/>
    <property type="match status" value="1"/>
</dbReference>
<gene>
    <name evidence="3" type="primary">lanM</name>
    <name evidence="5" type="ORF">BWLFYP14_00226</name>
    <name evidence="4" type="ORF">GT712_09125</name>
    <name evidence="3" type="ORF">GT728_04550</name>
</gene>
<dbReference type="GO" id="GO:0046872">
    <property type="term" value="F:metal ion binding"/>
    <property type="evidence" value="ECO:0007669"/>
    <property type="project" value="UniProtKB-KW"/>
</dbReference>